<dbReference type="EC" id="2.3.2.27" evidence="3"/>
<keyword evidence="4" id="KW-0808">Transferase</keyword>
<keyword evidence="6 9" id="KW-0863">Zinc-finger</keyword>
<evidence type="ECO:0000256" key="5">
    <source>
        <dbReference type="ARBA" id="ARBA00022723"/>
    </source>
</evidence>
<evidence type="ECO:0000256" key="9">
    <source>
        <dbReference type="PROSITE-ProRule" id="PRU00175"/>
    </source>
</evidence>
<keyword evidence="14" id="KW-1185">Reference proteome</keyword>
<feature type="domain" description="SPX" evidence="12">
    <location>
        <begin position="1"/>
        <end position="157"/>
    </location>
</feature>
<dbReference type="Proteomes" id="UP001438707">
    <property type="component" value="Unassembled WGS sequence"/>
</dbReference>
<dbReference type="Pfam" id="PF15227">
    <property type="entry name" value="zf-C3HC4_4"/>
    <property type="match status" value="1"/>
</dbReference>
<comment type="pathway">
    <text evidence="2">Protein modification; protein ubiquitination.</text>
</comment>
<dbReference type="PROSITE" id="PS51382">
    <property type="entry name" value="SPX"/>
    <property type="match status" value="1"/>
</dbReference>
<dbReference type="SMART" id="SM00184">
    <property type="entry name" value="RING"/>
    <property type="match status" value="1"/>
</dbReference>
<feature type="region of interest" description="Disordered" evidence="10">
    <location>
        <begin position="203"/>
        <end position="270"/>
    </location>
</feature>
<gene>
    <name evidence="13" type="ORF">WJX74_010547</name>
</gene>
<comment type="catalytic activity">
    <reaction evidence="1">
        <text>S-ubiquitinyl-[E2 ubiquitin-conjugating enzyme]-L-cysteine + [acceptor protein]-L-lysine = [E2 ubiquitin-conjugating enzyme]-L-cysteine + N(6)-ubiquitinyl-[acceptor protein]-L-lysine.</text>
        <dbReference type="EC" id="2.3.2.27"/>
    </reaction>
</comment>
<feature type="compositionally biased region" description="Low complexity" evidence="10">
    <location>
        <begin position="223"/>
        <end position="233"/>
    </location>
</feature>
<evidence type="ECO:0000256" key="6">
    <source>
        <dbReference type="ARBA" id="ARBA00022771"/>
    </source>
</evidence>
<dbReference type="GO" id="GO:0061630">
    <property type="term" value="F:ubiquitin protein ligase activity"/>
    <property type="evidence" value="ECO:0007669"/>
    <property type="project" value="UniProtKB-EC"/>
</dbReference>
<dbReference type="InterPro" id="IPR004331">
    <property type="entry name" value="SPX_dom"/>
</dbReference>
<evidence type="ECO:0000259" key="12">
    <source>
        <dbReference type="PROSITE" id="PS51382"/>
    </source>
</evidence>
<keyword evidence="8" id="KW-0862">Zinc</keyword>
<reference evidence="13 14" key="1">
    <citation type="journal article" date="2024" name="Nat. Commun.">
        <title>Phylogenomics reveals the evolutionary origins of lichenization in chlorophyte algae.</title>
        <authorList>
            <person name="Puginier C."/>
            <person name="Libourel C."/>
            <person name="Otte J."/>
            <person name="Skaloud P."/>
            <person name="Haon M."/>
            <person name="Grisel S."/>
            <person name="Petersen M."/>
            <person name="Berrin J.G."/>
            <person name="Delaux P.M."/>
            <person name="Dal Grande F."/>
            <person name="Keller J."/>
        </authorList>
    </citation>
    <scope>NUCLEOTIDE SEQUENCE [LARGE SCALE GENOMIC DNA]</scope>
    <source>
        <strain evidence="13 14">SAG 2145</strain>
    </source>
</reference>
<dbReference type="EMBL" id="JALJOS010000014">
    <property type="protein sequence ID" value="KAK9831287.1"/>
    <property type="molecule type" value="Genomic_DNA"/>
</dbReference>
<dbReference type="AlphaFoldDB" id="A0AAW1RDL3"/>
<dbReference type="PANTHER" id="PTHR46764:SF2">
    <property type="entry name" value="E3 UBIQUITIN-PROTEIN LIGASE BAH1-LIKE-RELATED"/>
    <property type="match status" value="1"/>
</dbReference>
<evidence type="ECO:0000313" key="14">
    <source>
        <dbReference type="Proteomes" id="UP001438707"/>
    </source>
</evidence>
<dbReference type="GO" id="GO:0008270">
    <property type="term" value="F:zinc ion binding"/>
    <property type="evidence" value="ECO:0007669"/>
    <property type="project" value="UniProtKB-KW"/>
</dbReference>
<feature type="domain" description="RING-type" evidence="11">
    <location>
        <begin position="341"/>
        <end position="395"/>
    </location>
</feature>
<accession>A0AAW1RDL3</accession>
<evidence type="ECO:0000256" key="3">
    <source>
        <dbReference type="ARBA" id="ARBA00012483"/>
    </source>
</evidence>
<keyword evidence="5" id="KW-0479">Metal-binding</keyword>
<feature type="compositionally biased region" description="Polar residues" evidence="10">
    <location>
        <begin position="208"/>
        <end position="217"/>
    </location>
</feature>
<sequence>MKFAHYLKEQEHGAPKEWKGKFLKYKALKKLMKRRSASLSQSSRAEIADLMLEQQFFLMLEAEIIAVNREFQAVAQQVIEARHPGKARHLLSVLACCGAIPLPGGMAPASAASRQQRLAAQAHWCRHYARVNAMGLRKIVKKYDKLLGSNTGSRFLQEVWAASSRGQFLHSPLLDELRALEAAGNFPSSFSATKPRPSLQLAEKLATPSATPPTSRHSLLPEAASSSAPAAGIPIPPPTQAAPISIPTMPSRSQAESSTPLHPAVETDQGLSLSCPTMGPLDEGVQLAEKSRSLPTESAHLVLEPSAMAIDMTVGQQESAEEVGDDAAEAAEDKERSAFTCPICLDLMYKPMGLACGHKFCRPCALKAAGLTCAVGPSRQLLQQVPELAACPSCRQPGMFRRAQELPEVGHLIKMRWPMEYLERMREERAIEDGQRKQASQAKANKRALSTLWHYM</sequence>
<evidence type="ECO:0000256" key="8">
    <source>
        <dbReference type="ARBA" id="ARBA00022833"/>
    </source>
</evidence>
<proteinExistence type="predicted"/>
<comment type="caution">
    <text evidence="13">The sequence shown here is derived from an EMBL/GenBank/DDBJ whole genome shotgun (WGS) entry which is preliminary data.</text>
</comment>
<dbReference type="InterPro" id="IPR033326">
    <property type="entry name" value="BAH1"/>
</dbReference>
<organism evidence="13 14">
    <name type="scientific">Apatococcus lobatus</name>
    <dbReference type="NCBI Taxonomy" id="904363"/>
    <lineage>
        <taxon>Eukaryota</taxon>
        <taxon>Viridiplantae</taxon>
        <taxon>Chlorophyta</taxon>
        <taxon>core chlorophytes</taxon>
        <taxon>Trebouxiophyceae</taxon>
        <taxon>Chlorellales</taxon>
        <taxon>Chlorellaceae</taxon>
        <taxon>Apatococcus</taxon>
    </lineage>
</organism>
<evidence type="ECO:0000256" key="10">
    <source>
        <dbReference type="SAM" id="MobiDB-lite"/>
    </source>
</evidence>
<evidence type="ECO:0000256" key="7">
    <source>
        <dbReference type="ARBA" id="ARBA00022786"/>
    </source>
</evidence>
<keyword evidence="7" id="KW-0833">Ubl conjugation pathway</keyword>
<dbReference type="PANTHER" id="PTHR46764">
    <property type="entry name" value="E3 UBIQUITIN-PROTEIN LIGASE BAH1"/>
    <property type="match status" value="1"/>
</dbReference>
<dbReference type="PROSITE" id="PS00518">
    <property type="entry name" value="ZF_RING_1"/>
    <property type="match status" value="1"/>
</dbReference>
<feature type="compositionally biased region" description="Polar residues" evidence="10">
    <location>
        <begin position="248"/>
        <end position="260"/>
    </location>
</feature>
<name>A0AAW1RDL3_9CHLO</name>
<protein>
    <recommendedName>
        <fullName evidence="3">RING-type E3 ubiquitin transferase</fullName>
        <ecNumber evidence="3">2.3.2.27</ecNumber>
    </recommendedName>
</protein>
<dbReference type="CDD" id="cd14447">
    <property type="entry name" value="SPX"/>
    <property type="match status" value="1"/>
</dbReference>
<dbReference type="InterPro" id="IPR001841">
    <property type="entry name" value="Znf_RING"/>
</dbReference>
<evidence type="ECO:0000256" key="2">
    <source>
        <dbReference type="ARBA" id="ARBA00004906"/>
    </source>
</evidence>
<dbReference type="InterPro" id="IPR017907">
    <property type="entry name" value="Znf_RING_CS"/>
</dbReference>
<evidence type="ECO:0000256" key="4">
    <source>
        <dbReference type="ARBA" id="ARBA00022679"/>
    </source>
</evidence>
<dbReference type="Gene3D" id="3.30.40.10">
    <property type="entry name" value="Zinc/RING finger domain, C3HC4 (zinc finger)"/>
    <property type="match status" value="1"/>
</dbReference>
<dbReference type="InterPro" id="IPR013083">
    <property type="entry name" value="Znf_RING/FYVE/PHD"/>
</dbReference>
<evidence type="ECO:0000256" key="1">
    <source>
        <dbReference type="ARBA" id="ARBA00000900"/>
    </source>
</evidence>
<dbReference type="SUPFAM" id="SSF57850">
    <property type="entry name" value="RING/U-box"/>
    <property type="match status" value="1"/>
</dbReference>
<evidence type="ECO:0000259" key="11">
    <source>
        <dbReference type="PROSITE" id="PS50089"/>
    </source>
</evidence>
<evidence type="ECO:0000313" key="13">
    <source>
        <dbReference type="EMBL" id="KAK9831287.1"/>
    </source>
</evidence>
<dbReference type="PROSITE" id="PS50089">
    <property type="entry name" value="ZF_RING_2"/>
    <property type="match status" value="1"/>
</dbReference>